<protein>
    <submittedName>
        <fullName evidence="2">Lipopolysaccharide glycosyltransferase</fullName>
    </submittedName>
</protein>
<dbReference type="InterPro" id="IPR022622">
    <property type="entry name" value="DUF3492"/>
</dbReference>
<dbReference type="Proteomes" id="UP000030634">
    <property type="component" value="Chromosome"/>
</dbReference>
<keyword evidence="2" id="KW-0808">Transferase</keyword>
<dbReference type="RefSeq" id="WP_039685349.1">
    <property type="nucleotide sequence ID" value="NZ_CP010028.1"/>
</dbReference>
<dbReference type="STRING" id="1182571.QR90_13630"/>
<dbReference type="EMBL" id="CP010028">
    <property type="protein sequence ID" value="AIZ45886.1"/>
    <property type="molecule type" value="Genomic_DNA"/>
</dbReference>
<feature type="domain" description="DUF3492" evidence="1">
    <location>
        <begin position="11"/>
        <end position="281"/>
    </location>
</feature>
<dbReference type="KEGG" id="dsw:QR90_13630"/>
<dbReference type="PANTHER" id="PTHR12526">
    <property type="entry name" value="GLYCOSYLTRANSFERASE"/>
    <property type="match status" value="1"/>
</dbReference>
<sequence>MTFSIHTGAPSIALYTEGTYPQAHGGVSVWVDQLVRGLGDHRFEVQAISGLPFTHAAVPMPDNVSFTQVPLWGTPPPAPFRVDAARRRDAEEAYLAVLDGLCTLDLELFGAGLQLFSSLGQHGGFTALLDTPRLARLTLDTWAGHATRQAGSRRRDDARLPQPTVADALDVLGWLEHALRPLGHAAPHAQVGHAVSNGFAGLLALHGLWTHGTPFVLTEHGVYLRERYMEFRRSAYSPGFKGLLLRFYRLLCSLVYREATLVLPGSHYNRRWEERLGAHPDKIQCVYNGIDPDIFPPAEQEPEGSVVSWVGRIDPLKDIETLIRAFDLVRRRNAGAQLRLFGGTPAGNEDYLFRCQSLTRQLNLTGNVTFEGRIDDITDAYRAGQVVALTSVSEGFPYTVIEAMAMGRPPVATRVGGVPEAVGDAGLIVRPRDVLGVASALTRLLDDAPLRARLGRAARERVMELFTLDGCLDAYRRAYPLVIAGEALS</sequence>
<dbReference type="NCBIfam" id="NF038011">
    <property type="entry name" value="PelF"/>
    <property type="match status" value="1"/>
</dbReference>
<dbReference type="InterPro" id="IPR047691">
    <property type="entry name" value="PelF-like"/>
</dbReference>
<dbReference type="SUPFAM" id="SSF53756">
    <property type="entry name" value="UDP-Glycosyltransferase/glycogen phosphorylase"/>
    <property type="match status" value="1"/>
</dbReference>
<dbReference type="GO" id="GO:0016757">
    <property type="term" value="F:glycosyltransferase activity"/>
    <property type="evidence" value="ECO:0007669"/>
    <property type="project" value="TreeGrafter"/>
</dbReference>
<evidence type="ECO:0000313" key="2">
    <source>
        <dbReference type="EMBL" id="AIZ45886.1"/>
    </source>
</evidence>
<dbReference type="AlphaFoldDB" id="A0A0A7KIE5"/>
<reference evidence="3" key="1">
    <citation type="submission" date="2014-11" db="EMBL/GenBank/DDBJ databases">
        <title>Hymenobacter sp. DG25B genome submission.</title>
        <authorList>
            <person name="Jung H.-Y."/>
            <person name="Kim M.K."/>
            <person name="Srinivasan S."/>
            <person name="Lim S."/>
        </authorList>
    </citation>
    <scope>NUCLEOTIDE SEQUENCE [LARGE SCALE GENOMIC DNA]</scope>
    <source>
        <strain evidence="3">DY59</strain>
    </source>
</reference>
<dbReference type="PANTHER" id="PTHR12526:SF636">
    <property type="entry name" value="BLL3647 PROTEIN"/>
    <property type="match status" value="1"/>
</dbReference>
<evidence type="ECO:0000313" key="3">
    <source>
        <dbReference type="Proteomes" id="UP000030634"/>
    </source>
</evidence>
<accession>A0A0A7KIE5</accession>
<gene>
    <name evidence="2" type="ORF">QR90_13630</name>
</gene>
<dbReference type="Gene3D" id="3.40.50.2000">
    <property type="entry name" value="Glycogen Phosphorylase B"/>
    <property type="match status" value="2"/>
</dbReference>
<evidence type="ECO:0000259" key="1">
    <source>
        <dbReference type="Pfam" id="PF11997"/>
    </source>
</evidence>
<dbReference type="HOGENOM" id="CLU_009583_32_0_0"/>
<organism evidence="2 3">
    <name type="scientific">Deinococcus radiopugnans</name>
    <dbReference type="NCBI Taxonomy" id="57497"/>
    <lineage>
        <taxon>Bacteria</taxon>
        <taxon>Thermotogati</taxon>
        <taxon>Deinococcota</taxon>
        <taxon>Deinococci</taxon>
        <taxon>Deinococcales</taxon>
        <taxon>Deinococcaceae</taxon>
        <taxon>Deinococcus</taxon>
    </lineage>
</organism>
<dbReference type="Pfam" id="PF11997">
    <property type="entry name" value="DUF3492"/>
    <property type="match status" value="1"/>
</dbReference>
<name>A0A0A7KIE5_9DEIO</name>
<proteinExistence type="predicted"/>
<dbReference type="Pfam" id="PF13692">
    <property type="entry name" value="Glyco_trans_1_4"/>
    <property type="match status" value="1"/>
</dbReference>